<gene>
    <name evidence="1" type="ORF">L195_g043146</name>
</gene>
<reference evidence="1 2" key="2">
    <citation type="journal article" date="2017" name="Front. Plant Sci.">
        <title>Gene Classification and Mining of Molecular Markers Useful in Red Clover (Trifolium pratense) Breeding.</title>
        <authorList>
            <person name="Istvanek J."/>
            <person name="Dluhosova J."/>
            <person name="Dluhos P."/>
            <person name="Patkova L."/>
            <person name="Nedelnik J."/>
            <person name="Repkova J."/>
        </authorList>
    </citation>
    <scope>NUCLEOTIDE SEQUENCE [LARGE SCALE GENOMIC DNA]</scope>
    <source>
        <strain evidence="2">cv. Tatra</strain>
        <tissue evidence="1">Young leaves</tissue>
    </source>
</reference>
<dbReference type="EMBL" id="ASHM01052848">
    <property type="protein sequence ID" value="PNX87061.1"/>
    <property type="molecule type" value="Genomic_DNA"/>
</dbReference>
<sequence>VDTPDEWEWPPDLEKSTQHKLPMKYNLFVRGCFQNDSILCSAGCNI</sequence>
<reference evidence="1 2" key="1">
    <citation type="journal article" date="2014" name="Am. J. Bot.">
        <title>Genome assembly and annotation for red clover (Trifolium pratense; Fabaceae).</title>
        <authorList>
            <person name="Istvanek J."/>
            <person name="Jaros M."/>
            <person name="Krenek A."/>
            <person name="Repkova J."/>
        </authorList>
    </citation>
    <scope>NUCLEOTIDE SEQUENCE [LARGE SCALE GENOMIC DNA]</scope>
    <source>
        <strain evidence="2">cv. Tatra</strain>
        <tissue evidence="1">Young leaves</tissue>
    </source>
</reference>
<organism evidence="1 2">
    <name type="scientific">Trifolium pratense</name>
    <name type="common">Red clover</name>
    <dbReference type="NCBI Taxonomy" id="57577"/>
    <lineage>
        <taxon>Eukaryota</taxon>
        <taxon>Viridiplantae</taxon>
        <taxon>Streptophyta</taxon>
        <taxon>Embryophyta</taxon>
        <taxon>Tracheophyta</taxon>
        <taxon>Spermatophyta</taxon>
        <taxon>Magnoliopsida</taxon>
        <taxon>eudicotyledons</taxon>
        <taxon>Gunneridae</taxon>
        <taxon>Pentapetalae</taxon>
        <taxon>rosids</taxon>
        <taxon>fabids</taxon>
        <taxon>Fabales</taxon>
        <taxon>Fabaceae</taxon>
        <taxon>Papilionoideae</taxon>
        <taxon>50 kb inversion clade</taxon>
        <taxon>NPAAA clade</taxon>
        <taxon>Hologalegina</taxon>
        <taxon>IRL clade</taxon>
        <taxon>Trifolieae</taxon>
        <taxon>Trifolium</taxon>
    </lineage>
</organism>
<dbReference type="Proteomes" id="UP000236291">
    <property type="component" value="Unassembled WGS sequence"/>
</dbReference>
<name>A0A2K3M8E2_TRIPR</name>
<evidence type="ECO:0000313" key="1">
    <source>
        <dbReference type="EMBL" id="PNX87061.1"/>
    </source>
</evidence>
<dbReference type="AlphaFoldDB" id="A0A2K3M8E2"/>
<evidence type="ECO:0000313" key="2">
    <source>
        <dbReference type="Proteomes" id="UP000236291"/>
    </source>
</evidence>
<accession>A0A2K3M8E2</accession>
<proteinExistence type="predicted"/>
<protein>
    <submittedName>
        <fullName evidence="1">Uncharacterized protein</fullName>
    </submittedName>
</protein>
<feature type="non-terminal residue" evidence="1">
    <location>
        <position position="1"/>
    </location>
</feature>
<comment type="caution">
    <text evidence="1">The sequence shown here is derived from an EMBL/GenBank/DDBJ whole genome shotgun (WGS) entry which is preliminary data.</text>
</comment>